<evidence type="ECO:0000313" key="2">
    <source>
        <dbReference type="Proteomes" id="UP000829447"/>
    </source>
</evidence>
<organism evidence="1 2">
    <name type="scientific">Pangasianodon gigas</name>
    <name type="common">Mekong giant catfish</name>
    <name type="synonym">Pangasius gigas</name>
    <dbReference type="NCBI Taxonomy" id="30993"/>
    <lineage>
        <taxon>Eukaryota</taxon>
        <taxon>Metazoa</taxon>
        <taxon>Chordata</taxon>
        <taxon>Craniata</taxon>
        <taxon>Vertebrata</taxon>
        <taxon>Euteleostomi</taxon>
        <taxon>Actinopterygii</taxon>
        <taxon>Neopterygii</taxon>
        <taxon>Teleostei</taxon>
        <taxon>Ostariophysi</taxon>
        <taxon>Siluriformes</taxon>
        <taxon>Pangasiidae</taxon>
        <taxon>Pangasianodon</taxon>
    </lineage>
</organism>
<dbReference type="EMBL" id="CM040464">
    <property type="protein sequence ID" value="MCI4383261.1"/>
    <property type="molecule type" value="Genomic_DNA"/>
</dbReference>
<gene>
    <name evidence="1" type="ORF">PGIGA_G00024170</name>
</gene>
<keyword evidence="2" id="KW-1185">Reference proteome</keyword>
<name>A0ACC5WW68_PANGG</name>
<proteinExistence type="predicted"/>
<accession>A0ACC5WW68</accession>
<protein>
    <submittedName>
        <fullName evidence="1">Uncharacterized protein</fullName>
    </submittedName>
</protein>
<evidence type="ECO:0000313" key="1">
    <source>
        <dbReference type="EMBL" id="MCI4383261.1"/>
    </source>
</evidence>
<dbReference type="Proteomes" id="UP000829447">
    <property type="component" value="Linkage Group LG11"/>
</dbReference>
<sequence>MKPRDQTSYDVWPPRHKRKRINKEKVGVLQQFPKQRRQKTSPPPPQTSTFEPVPVPETLPVHICQCVTKATSEELRLFKGALSRADSSRSSSRGHTEPRRVCLGWTSTQSSPVTATQRAHYWSEYELIFRNN</sequence>
<comment type="caution">
    <text evidence="1">The sequence shown here is derived from an EMBL/GenBank/DDBJ whole genome shotgun (WGS) entry which is preliminary data.</text>
</comment>
<reference evidence="1 2" key="1">
    <citation type="journal article" date="2022" name="bioRxiv">
        <title>An ancient truncated duplication of the anti-Mullerian hormone receptor type 2 gene is a potential conserved master sex determinant in the Pangasiidae catfish family.</title>
        <authorList>
            <person name="Wen M."/>
            <person name="Pan Q."/>
            <person name="Jouanno E."/>
            <person name="Montfort J."/>
            <person name="Zahm M."/>
            <person name="Cabau C."/>
            <person name="Klopp C."/>
            <person name="Iampietro C."/>
            <person name="Roques C."/>
            <person name="Bouchez O."/>
            <person name="Castinel A."/>
            <person name="Donnadieu C."/>
            <person name="Parrinello H."/>
            <person name="Poncet C."/>
            <person name="Belmonte E."/>
            <person name="Gautier V."/>
            <person name="Avarre J.-C."/>
            <person name="Dugue R."/>
            <person name="Gustiano R."/>
            <person name="Ha T.T.T."/>
            <person name="Campet M."/>
            <person name="Sriphairoj K."/>
            <person name="Ribolli J."/>
            <person name="de Almeida F.L."/>
            <person name="Desvignes T."/>
            <person name="Postlethwait J.H."/>
            <person name="Bucao C.F."/>
            <person name="Robinson-Rechavi M."/>
            <person name="Bobe J."/>
            <person name="Herpin A."/>
            <person name="Guiguen Y."/>
        </authorList>
    </citation>
    <scope>NUCLEOTIDE SEQUENCE [LARGE SCALE GENOMIC DNA]</scope>
    <source>
        <strain evidence="1">YG-Dec2019</strain>
    </source>
</reference>